<organism evidence="2">
    <name type="scientific">viral metagenome</name>
    <dbReference type="NCBI Taxonomy" id="1070528"/>
    <lineage>
        <taxon>unclassified sequences</taxon>
        <taxon>metagenomes</taxon>
        <taxon>organismal metagenomes</taxon>
    </lineage>
</organism>
<keyword evidence="1" id="KW-0812">Transmembrane</keyword>
<dbReference type="EMBL" id="MN739751">
    <property type="protein sequence ID" value="QHT24929.1"/>
    <property type="molecule type" value="Genomic_DNA"/>
</dbReference>
<feature type="transmembrane region" description="Helical" evidence="1">
    <location>
        <begin position="150"/>
        <end position="170"/>
    </location>
</feature>
<feature type="transmembrane region" description="Helical" evidence="1">
    <location>
        <begin position="13"/>
        <end position="35"/>
    </location>
</feature>
<feature type="transmembrane region" description="Helical" evidence="1">
    <location>
        <begin position="182"/>
        <end position="201"/>
    </location>
</feature>
<reference evidence="2" key="1">
    <citation type="journal article" date="2020" name="Nature">
        <title>Giant virus diversity and host interactions through global metagenomics.</title>
        <authorList>
            <person name="Schulz F."/>
            <person name="Roux S."/>
            <person name="Paez-Espino D."/>
            <person name="Jungbluth S."/>
            <person name="Walsh D.A."/>
            <person name="Denef V.J."/>
            <person name="McMahon K.D."/>
            <person name="Konstantinidis K.T."/>
            <person name="Eloe-Fadrosh E.A."/>
            <person name="Kyrpides N.C."/>
            <person name="Woyke T."/>
        </authorList>
    </citation>
    <scope>NUCLEOTIDE SEQUENCE</scope>
    <source>
        <strain evidence="2">GVMAG-M-3300023179-150</strain>
    </source>
</reference>
<keyword evidence="1" id="KW-1133">Transmembrane helix</keyword>
<name>A0A6C0E9J7_9ZZZZ</name>
<evidence type="ECO:0000256" key="1">
    <source>
        <dbReference type="SAM" id="Phobius"/>
    </source>
</evidence>
<keyword evidence="1" id="KW-0472">Membrane</keyword>
<feature type="transmembrane region" description="Helical" evidence="1">
    <location>
        <begin position="107"/>
        <end position="129"/>
    </location>
</feature>
<feature type="transmembrane region" description="Helical" evidence="1">
    <location>
        <begin position="69"/>
        <end position="95"/>
    </location>
</feature>
<proteinExistence type="predicted"/>
<accession>A0A6C0E9J7</accession>
<sequence>MVNIFQNLFYKDFFYPIILPSIIVFFAMLGVYIGSRYYYSDIENKLVLLRNNVNTTYIDHINRLSKIHYYINIVFITTHCILVAILTMTIIFYMITGREMLRISYYTQLRLAILLFSINTFLSLAVPDVEVSLIESYYIGYIKNNMTNFFFQRLTPMLILITYSLIFIRYNINGVKNISSSRWHQVAILIITVFLFVRDIFFITDAFKNLKEINNYSFKNPLTNKFSS</sequence>
<evidence type="ECO:0000313" key="2">
    <source>
        <dbReference type="EMBL" id="QHT24929.1"/>
    </source>
</evidence>
<dbReference type="AlphaFoldDB" id="A0A6C0E9J7"/>
<protein>
    <submittedName>
        <fullName evidence="2">Uncharacterized protein</fullName>
    </submittedName>
</protein>